<evidence type="ECO:0000313" key="2">
    <source>
        <dbReference type="Proteomes" id="UP001057402"/>
    </source>
</evidence>
<sequence>MWHNSYDQYDQDAALTSSTNNGTACKKGLKLVQDMYEFEEVTSQNFGDTDEITNRSSTITEAHGLLQLSNVTKDLKMQVLSESERASKPEMEVQNLESILVEIQAEKDSVLLIKLSLALEKEKVEYLKLKDELSGLEAEKEGGFLKYQQCLETITALEKSISVLKSEARCLSEQYVIAKSKIVQLQLAIAKSNEEKEAVSDLYKKCLETMARMEGELSCAQEEANRLNNEVLKSAMKLKSAEEQYVVLEKSNQALQSKAETLALKFSAKDEELSRKQEEMENLQSLMQDERLRFVDIEASLKTLKKLYNQSQEEQRTLTSEIRSGFQMLKELETCKHGLEEEIRQIREDNETLSAANASFLISESSLRVELSGLNVMKENMLFRRDRHEREVLSDKFENANLISEKNAILETSLSQLNGALEESRENVKILQESCQVLQGEKSGKSHILEESSLALQLDNVEKKLEILENRFTDLEEKISGLENETTLCHVEELKCYLGSEKPEHEAYVQSSEARLGVLESDVSFLQDEIKSRKRKFEEEIEKAVNAQVETFILQKFVEDLEAKNFSLLVECERHVEASKISKKLISELESENLEQQIETEMLSDEVTRLRDEIIQILKSLQVTSKSAVKEVKSMWFSSSYPDQVPVLHILKGLEQLKCSLSKSKDEQARLEIENSMLSAILGEIRLDCVGLALEKSLLEQEHKIMGKTENLKIDQDELVETTERLKVQQIEEGQQREALQNDLPDVNAKLARIQKAYQVLNEGISRTLTENELLSKRLVIAADEMQNSEEENSALIHEVSSLGNYCSLYQVIAEEKTEELKGLSKQIHCIQLSKGELQKKLDLIDEEFQSKRNENLHLIESIEMMANELDRVKDLNDQLNHQIFIGNDFLREKAKELLEVDQKLEFSRFSTLELGRTVQELKREHDESKMNTDNVEKQRVDLLKKRDRYKDEIEALDQVNENLENRLDGSTMESSDIAEMKKRVGQQESEIGGLKSELSAYALIICSLADGMSSIKQTSNMKTEVMEVKNLVDENETEKLKGCESFAGPEMSHLQKMQDRIEAIEKAVMDEMGKLKGKKYKDALVTMTDAIKETEQSKARSASVDENEVKEPHSFHLRNPLLMKDIPLDRSSDSSPRGRASRCNSRPEDQVNKLESARRYFPNPTSDDVQQQKTPSVAVDMVSAHQLEDVWKRSLNPSLETEIKKELDVNQTLSFNEMDKEKNRRKILERLALDSQKLKSLQATWTT</sequence>
<organism evidence="1 2">
    <name type="scientific">Melastoma candidum</name>
    <dbReference type="NCBI Taxonomy" id="119954"/>
    <lineage>
        <taxon>Eukaryota</taxon>
        <taxon>Viridiplantae</taxon>
        <taxon>Streptophyta</taxon>
        <taxon>Embryophyta</taxon>
        <taxon>Tracheophyta</taxon>
        <taxon>Spermatophyta</taxon>
        <taxon>Magnoliopsida</taxon>
        <taxon>eudicotyledons</taxon>
        <taxon>Gunneridae</taxon>
        <taxon>Pentapetalae</taxon>
        <taxon>rosids</taxon>
        <taxon>malvids</taxon>
        <taxon>Myrtales</taxon>
        <taxon>Melastomataceae</taxon>
        <taxon>Melastomatoideae</taxon>
        <taxon>Melastomateae</taxon>
        <taxon>Melastoma</taxon>
    </lineage>
</organism>
<reference evidence="2" key="1">
    <citation type="journal article" date="2023" name="Front. Plant Sci.">
        <title>Chromosomal-level genome assembly of Melastoma candidum provides insights into trichome evolution.</title>
        <authorList>
            <person name="Zhong Y."/>
            <person name="Wu W."/>
            <person name="Sun C."/>
            <person name="Zou P."/>
            <person name="Liu Y."/>
            <person name="Dai S."/>
            <person name="Zhou R."/>
        </authorList>
    </citation>
    <scope>NUCLEOTIDE SEQUENCE [LARGE SCALE GENOMIC DNA]</scope>
</reference>
<accession>A0ACB9P7B1</accession>
<dbReference type="Proteomes" id="UP001057402">
    <property type="component" value="Chromosome 7"/>
</dbReference>
<name>A0ACB9P7B1_9MYRT</name>
<evidence type="ECO:0000313" key="1">
    <source>
        <dbReference type="EMBL" id="KAI4342725.1"/>
    </source>
</evidence>
<comment type="caution">
    <text evidence="1">The sequence shown here is derived from an EMBL/GenBank/DDBJ whole genome shotgun (WGS) entry which is preliminary data.</text>
</comment>
<proteinExistence type="predicted"/>
<gene>
    <name evidence="1" type="ORF">MLD38_027313</name>
</gene>
<dbReference type="EMBL" id="CM042886">
    <property type="protein sequence ID" value="KAI4342725.1"/>
    <property type="molecule type" value="Genomic_DNA"/>
</dbReference>
<keyword evidence="2" id="KW-1185">Reference proteome</keyword>
<protein>
    <submittedName>
        <fullName evidence="1">Uncharacterized protein</fullName>
    </submittedName>
</protein>